<evidence type="ECO:0000259" key="1">
    <source>
        <dbReference type="Pfam" id="PF16363"/>
    </source>
</evidence>
<dbReference type="Pfam" id="PF16363">
    <property type="entry name" value="GDP_Man_Dehyd"/>
    <property type="match status" value="1"/>
</dbReference>
<proteinExistence type="predicted"/>
<dbReference type="PANTHER" id="PTHR43000">
    <property type="entry name" value="DTDP-D-GLUCOSE 4,6-DEHYDRATASE-RELATED"/>
    <property type="match status" value="1"/>
</dbReference>
<dbReference type="Gene3D" id="3.40.50.720">
    <property type="entry name" value="NAD(P)-binding Rossmann-like Domain"/>
    <property type="match status" value="1"/>
</dbReference>
<dbReference type="Proteomes" id="UP000595618">
    <property type="component" value="Chromosome"/>
</dbReference>
<feature type="domain" description="NAD(P)-binding" evidence="1">
    <location>
        <begin position="9"/>
        <end position="321"/>
    </location>
</feature>
<reference evidence="2 3" key="1">
    <citation type="submission" date="2020-07" db="EMBL/GenBank/DDBJ databases">
        <title>Huge and variable diversity of episymbiotic CPR bacteria and DPANN archaea in groundwater ecosystems.</title>
        <authorList>
            <person name="He C.Y."/>
            <person name="Keren R."/>
            <person name="Whittaker M."/>
            <person name="Farag I.F."/>
            <person name="Doudna J."/>
            <person name="Cate J.H.D."/>
            <person name="Banfield J.F."/>
        </authorList>
    </citation>
    <scope>NUCLEOTIDE SEQUENCE [LARGE SCALE GENOMIC DNA]</scope>
    <source>
        <strain evidence="2">NC_groundwater_541_Ag_S-0.1um_46_50</strain>
    </source>
</reference>
<sequence>MPSNIKKVLITGITGFVGSHLADYILTNRPEVEIVGITRWRSPKENIWHILDKITLEYGDLLDPFSLNRVLNNHRPDVIFHLAAQSYVDFAFVAPIITLNTNIIGTCNLLECVRELKQSSGYDPVIHICSSSEVYGQVEEDEVPIKESNPFRPASPYAVSKVGEDTLAFQYWLSWKIKTIRTRMFTHTGPRRGDVFVLSNFAKQIAAIEAGKKKEPVVKVGNLESVRTWMDARDAVEAYWLLITKCPPGEVYNIGGTETMKVGEMLNKLLSLSERKDIRVEVDPKRLRPSDVTLQIPSIEKFTQATGWKPKIKFETTLRDTLDFWREFYKIH</sequence>
<evidence type="ECO:0000313" key="3">
    <source>
        <dbReference type="Proteomes" id="UP000595618"/>
    </source>
</evidence>
<dbReference type="SUPFAM" id="SSF51735">
    <property type="entry name" value="NAD(P)-binding Rossmann-fold domains"/>
    <property type="match status" value="1"/>
</dbReference>
<organism evidence="2 3">
    <name type="scientific">Candidatus Sungiibacteriota bacterium</name>
    <dbReference type="NCBI Taxonomy" id="2750080"/>
    <lineage>
        <taxon>Bacteria</taxon>
        <taxon>Candidatus Sungiibacteriota</taxon>
    </lineage>
</organism>
<evidence type="ECO:0000313" key="2">
    <source>
        <dbReference type="EMBL" id="QQG45251.1"/>
    </source>
</evidence>
<dbReference type="AlphaFoldDB" id="A0A7T5RJE0"/>
<dbReference type="CDD" id="cd05260">
    <property type="entry name" value="GDP_MD_SDR_e"/>
    <property type="match status" value="1"/>
</dbReference>
<dbReference type="EMBL" id="CP066690">
    <property type="protein sequence ID" value="QQG45251.1"/>
    <property type="molecule type" value="Genomic_DNA"/>
</dbReference>
<dbReference type="Gene3D" id="3.90.25.10">
    <property type="entry name" value="UDP-galactose 4-epimerase, domain 1"/>
    <property type="match status" value="1"/>
</dbReference>
<name>A0A7T5RJE0_9BACT</name>
<dbReference type="InterPro" id="IPR016040">
    <property type="entry name" value="NAD(P)-bd_dom"/>
</dbReference>
<dbReference type="InterPro" id="IPR036291">
    <property type="entry name" value="NAD(P)-bd_dom_sf"/>
</dbReference>
<gene>
    <name evidence="2" type="ORF">HYW89_04630</name>
</gene>
<protein>
    <submittedName>
        <fullName evidence="2">GDP-mannose 4,6-dehydratase</fullName>
    </submittedName>
</protein>
<accession>A0A7T5RJE0</accession>